<keyword evidence="3" id="KW-1185">Reference proteome</keyword>
<dbReference type="AlphaFoldDB" id="A0A543B028"/>
<dbReference type="RefSeq" id="WP_142042231.1">
    <property type="nucleotide sequence ID" value="NZ_JBHTGS010000004.1"/>
</dbReference>
<dbReference type="EMBL" id="VFOW01000001">
    <property type="protein sequence ID" value="TQL78184.1"/>
    <property type="molecule type" value="Genomic_DNA"/>
</dbReference>
<proteinExistence type="predicted"/>
<feature type="domain" description="Protein kinase" evidence="1">
    <location>
        <begin position="24"/>
        <end position="285"/>
    </location>
</feature>
<keyword evidence="2" id="KW-0808">Transferase</keyword>
<dbReference type="Gene3D" id="1.10.510.10">
    <property type="entry name" value="Transferase(Phosphotransferase) domain 1"/>
    <property type="match status" value="1"/>
</dbReference>
<dbReference type="OrthoDB" id="3778994at2"/>
<dbReference type="InterPro" id="IPR000719">
    <property type="entry name" value="Prot_kinase_dom"/>
</dbReference>
<organism evidence="2 3">
    <name type="scientific">Stackebrandtia endophytica</name>
    <dbReference type="NCBI Taxonomy" id="1496996"/>
    <lineage>
        <taxon>Bacteria</taxon>
        <taxon>Bacillati</taxon>
        <taxon>Actinomycetota</taxon>
        <taxon>Actinomycetes</taxon>
        <taxon>Glycomycetales</taxon>
        <taxon>Glycomycetaceae</taxon>
        <taxon>Stackebrandtia</taxon>
    </lineage>
</organism>
<reference evidence="2 3" key="1">
    <citation type="submission" date="2019-06" db="EMBL/GenBank/DDBJ databases">
        <title>Sequencing the genomes of 1000 actinobacteria strains.</title>
        <authorList>
            <person name="Klenk H.-P."/>
        </authorList>
    </citation>
    <scope>NUCLEOTIDE SEQUENCE [LARGE SCALE GENOMIC DNA]</scope>
    <source>
        <strain evidence="2 3">DSM 45928</strain>
    </source>
</reference>
<dbReference type="PANTHER" id="PTHR37171">
    <property type="entry name" value="SERINE/THREONINE-PROTEIN KINASE YRZF-RELATED"/>
    <property type="match status" value="1"/>
</dbReference>
<protein>
    <submittedName>
        <fullName evidence="2">Serine/threonine protein kinase</fullName>
    </submittedName>
</protein>
<evidence type="ECO:0000259" key="1">
    <source>
        <dbReference type="PROSITE" id="PS50011"/>
    </source>
</evidence>
<dbReference type="Pfam" id="PF00069">
    <property type="entry name" value="Pkinase"/>
    <property type="match status" value="1"/>
</dbReference>
<dbReference type="InterPro" id="IPR008266">
    <property type="entry name" value="Tyr_kinase_AS"/>
</dbReference>
<dbReference type="SUPFAM" id="SSF56112">
    <property type="entry name" value="Protein kinase-like (PK-like)"/>
    <property type="match status" value="1"/>
</dbReference>
<keyword evidence="2" id="KW-0418">Kinase</keyword>
<evidence type="ECO:0000313" key="3">
    <source>
        <dbReference type="Proteomes" id="UP000317043"/>
    </source>
</evidence>
<dbReference type="Proteomes" id="UP000317043">
    <property type="component" value="Unassembled WGS sequence"/>
</dbReference>
<name>A0A543B028_9ACTN</name>
<evidence type="ECO:0000313" key="2">
    <source>
        <dbReference type="EMBL" id="TQL78184.1"/>
    </source>
</evidence>
<comment type="caution">
    <text evidence="2">The sequence shown here is derived from an EMBL/GenBank/DDBJ whole genome shotgun (WGS) entry which is preliminary data.</text>
</comment>
<gene>
    <name evidence="2" type="ORF">FB566_3765</name>
</gene>
<dbReference type="PANTHER" id="PTHR37171:SF1">
    <property type="entry name" value="SERINE_THREONINE-PROTEIN KINASE YRZF-RELATED"/>
    <property type="match status" value="1"/>
</dbReference>
<dbReference type="SMART" id="SM00220">
    <property type="entry name" value="S_TKc"/>
    <property type="match status" value="1"/>
</dbReference>
<sequence>MTPPRRPGHVSGEGSVVGDVVAGFRITRRLRVNGCTAIYQATPADRAINDRPGDTVILKTLCRGGPRRVHRRLDNETAVLRHLADTEVAPDVVSTGDTESQRFLAIDRRPGLTLRQVARSSDPATREFATVALAVTAAVTRLHSAGVIHGDISRRNVLIDGDRVTLIDFEGGGLIDGDVTPPRKITWAYAAPELARPIRPTVFTDQYGTAAILYRQLTGRRHRPVVEGSAADSTEALSIPPTPLTGWPAATWPELTTVFATALAVAPGDRFASMAQFEAALAAALASPRSADI</sequence>
<dbReference type="InParanoid" id="A0A543B028"/>
<accession>A0A543B028</accession>
<dbReference type="InterPro" id="IPR052396">
    <property type="entry name" value="Meiotic_Drive_Suppr_Kinase"/>
</dbReference>
<dbReference type="GO" id="GO:0004674">
    <property type="term" value="F:protein serine/threonine kinase activity"/>
    <property type="evidence" value="ECO:0007669"/>
    <property type="project" value="UniProtKB-KW"/>
</dbReference>
<keyword evidence="2" id="KW-0723">Serine/threonine-protein kinase</keyword>
<dbReference type="InterPro" id="IPR011009">
    <property type="entry name" value="Kinase-like_dom_sf"/>
</dbReference>
<dbReference type="PROSITE" id="PS00109">
    <property type="entry name" value="PROTEIN_KINASE_TYR"/>
    <property type="match status" value="1"/>
</dbReference>
<dbReference type="PROSITE" id="PS50011">
    <property type="entry name" value="PROTEIN_KINASE_DOM"/>
    <property type="match status" value="1"/>
</dbReference>
<dbReference type="GO" id="GO:0005524">
    <property type="term" value="F:ATP binding"/>
    <property type="evidence" value="ECO:0007669"/>
    <property type="project" value="InterPro"/>
</dbReference>